<keyword evidence="11" id="KW-0456">Lyase</keyword>
<dbReference type="GO" id="GO:0016853">
    <property type="term" value="F:isomerase activity"/>
    <property type="evidence" value="ECO:0007669"/>
    <property type="project" value="UniProtKB-KW"/>
</dbReference>
<feature type="domain" description="3-hydroxyacyl-CoA dehydrogenase NAD binding" evidence="16">
    <location>
        <begin position="359"/>
        <end position="534"/>
    </location>
</feature>
<keyword evidence="7" id="KW-0520">NAD</keyword>
<keyword evidence="10" id="KW-0413">Isomerase</keyword>
<keyword evidence="12" id="KW-0511">Multifunctional enzyme</keyword>
<feature type="region of interest" description="Disordered" evidence="14">
    <location>
        <begin position="35"/>
        <end position="69"/>
    </location>
</feature>
<dbReference type="Pfam" id="PF00725">
    <property type="entry name" value="3HCDH"/>
    <property type="match status" value="2"/>
</dbReference>
<dbReference type="Pfam" id="PF02737">
    <property type="entry name" value="3HCDH_N"/>
    <property type="match status" value="1"/>
</dbReference>
<evidence type="ECO:0000313" key="17">
    <source>
        <dbReference type="EMBL" id="VWD10000.1"/>
    </source>
</evidence>
<evidence type="ECO:0000256" key="14">
    <source>
        <dbReference type="SAM" id="MobiDB-lite"/>
    </source>
</evidence>
<dbReference type="GO" id="GO:0003857">
    <property type="term" value="F:(3S)-3-hydroxyacyl-CoA dehydrogenase (NAD+) activity"/>
    <property type="evidence" value="ECO:0007669"/>
    <property type="project" value="UniProtKB-EC"/>
</dbReference>
<proteinExistence type="predicted"/>
<evidence type="ECO:0000256" key="8">
    <source>
        <dbReference type="ARBA" id="ARBA00023098"/>
    </source>
</evidence>
<dbReference type="AlphaFoldDB" id="A0A6P2XJT0"/>
<keyword evidence="8" id="KW-0443">Lipid metabolism</keyword>
<dbReference type="UniPathway" id="UPA00659"/>
<dbReference type="InterPro" id="IPR029045">
    <property type="entry name" value="ClpP/crotonase-like_dom_sf"/>
</dbReference>
<comment type="subcellular location">
    <subcellularLocation>
        <location evidence="1">Peroxisome</location>
    </subcellularLocation>
</comment>
<reference evidence="17 18" key="1">
    <citation type="submission" date="2019-09" db="EMBL/GenBank/DDBJ databases">
        <authorList>
            <person name="Depoorter E."/>
        </authorList>
    </citation>
    <scope>NUCLEOTIDE SEQUENCE [LARGE SCALE GENOMIC DNA]</scope>
    <source>
        <strain evidence="17">R-71171</strain>
    </source>
</reference>
<accession>A0A6P2XJT0</accession>
<dbReference type="InterPro" id="IPR001753">
    <property type="entry name" value="Enoyl-CoA_hydra/iso"/>
</dbReference>
<dbReference type="PANTHER" id="PTHR23309:SF49">
    <property type="entry name" value="PEROXISOMAL BIFUNCTIONAL ENZYME"/>
    <property type="match status" value="1"/>
</dbReference>
<dbReference type="FunFam" id="1.10.1040.50:FF:000006">
    <property type="entry name" value="Peroxisomal bifunctional enzyme"/>
    <property type="match status" value="1"/>
</dbReference>
<dbReference type="EMBL" id="CABVQT010000005">
    <property type="protein sequence ID" value="VWD10000.1"/>
    <property type="molecule type" value="Genomic_DNA"/>
</dbReference>
<dbReference type="InterPro" id="IPR006108">
    <property type="entry name" value="3HC_DH_C"/>
</dbReference>
<dbReference type="InterPro" id="IPR008927">
    <property type="entry name" value="6-PGluconate_DH-like_C_sf"/>
</dbReference>
<keyword evidence="4" id="KW-0276">Fatty acid metabolism</keyword>
<evidence type="ECO:0000256" key="13">
    <source>
        <dbReference type="ARBA" id="ARBA00049556"/>
    </source>
</evidence>
<dbReference type="Gene3D" id="3.90.226.10">
    <property type="entry name" value="2-enoyl-CoA Hydratase, Chain A, domain 1"/>
    <property type="match status" value="1"/>
</dbReference>
<dbReference type="InterPro" id="IPR006176">
    <property type="entry name" value="3-OHacyl-CoA_DH_NAD-bd"/>
</dbReference>
<name>A0A6P2XJT0_9BURK</name>
<evidence type="ECO:0000256" key="2">
    <source>
        <dbReference type="ARBA" id="ARBA00005005"/>
    </source>
</evidence>
<dbReference type="PANTHER" id="PTHR23309">
    <property type="entry name" value="3-HYDROXYACYL-COA DEHYROGENASE"/>
    <property type="match status" value="1"/>
</dbReference>
<dbReference type="GO" id="GO:0006635">
    <property type="term" value="P:fatty acid beta-oxidation"/>
    <property type="evidence" value="ECO:0007669"/>
    <property type="project" value="UniProtKB-UniPathway"/>
</dbReference>
<evidence type="ECO:0000256" key="10">
    <source>
        <dbReference type="ARBA" id="ARBA00023235"/>
    </source>
</evidence>
<keyword evidence="5" id="KW-0442">Lipid degradation</keyword>
<dbReference type="SUPFAM" id="SSF48179">
    <property type="entry name" value="6-phosphogluconate dehydrogenase C-terminal domain-like"/>
    <property type="match status" value="2"/>
</dbReference>
<comment type="catalytic activity">
    <reaction evidence="13">
        <text>a (3S)-3-hydroxyacyl-CoA + NAD(+) = a 3-oxoacyl-CoA + NADH + H(+)</text>
        <dbReference type="Rhea" id="RHEA:22432"/>
        <dbReference type="ChEBI" id="CHEBI:15378"/>
        <dbReference type="ChEBI" id="CHEBI:57318"/>
        <dbReference type="ChEBI" id="CHEBI:57540"/>
        <dbReference type="ChEBI" id="CHEBI:57945"/>
        <dbReference type="ChEBI" id="CHEBI:90726"/>
        <dbReference type="EC" id="1.1.1.35"/>
    </reaction>
</comment>
<dbReference type="CDD" id="cd06558">
    <property type="entry name" value="crotonase-like"/>
    <property type="match status" value="1"/>
</dbReference>
<comment type="subunit">
    <text evidence="3">Monomer.</text>
</comment>
<dbReference type="FunFam" id="3.40.50.720:FF:000009">
    <property type="entry name" value="Fatty oxidation complex, alpha subunit"/>
    <property type="match status" value="1"/>
</dbReference>
<protein>
    <submittedName>
        <fullName evidence="17">3-hydroxyacyl-CoA dehydrogenase</fullName>
    </submittedName>
</protein>
<evidence type="ECO:0000313" key="18">
    <source>
        <dbReference type="Proteomes" id="UP000494182"/>
    </source>
</evidence>
<evidence type="ECO:0000256" key="1">
    <source>
        <dbReference type="ARBA" id="ARBA00004275"/>
    </source>
</evidence>
<evidence type="ECO:0000256" key="4">
    <source>
        <dbReference type="ARBA" id="ARBA00022832"/>
    </source>
</evidence>
<dbReference type="GO" id="GO:0070403">
    <property type="term" value="F:NAD+ binding"/>
    <property type="evidence" value="ECO:0007669"/>
    <property type="project" value="InterPro"/>
</dbReference>
<evidence type="ECO:0000256" key="5">
    <source>
        <dbReference type="ARBA" id="ARBA00022963"/>
    </source>
</evidence>
<dbReference type="Gene3D" id="1.10.1040.50">
    <property type="match status" value="1"/>
</dbReference>
<organism evidence="17 18">
    <name type="scientific">Burkholderia contaminans</name>
    <dbReference type="NCBI Taxonomy" id="488447"/>
    <lineage>
        <taxon>Bacteria</taxon>
        <taxon>Pseudomonadati</taxon>
        <taxon>Pseudomonadota</taxon>
        <taxon>Betaproteobacteria</taxon>
        <taxon>Burkholderiales</taxon>
        <taxon>Burkholderiaceae</taxon>
        <taxon>Burkholderia</taxon>
        <taxon>Burkholderia cepacia complex</taxon>
    </lineage>
</organism>
<dbReference type="SUPFAM" id="SSF52096">
    <property type="entry name" value="ClpP/crotonase"/>
    <property type="match status" value="1"/>
</dbReference>
<keyword evidence="6" id="KW-0560">Oxidoreductase</keyword>
<evidence type="ECO:0000259" key="15">
    <source>
        <dbReference type="Pfam" id="PF00725"/>
    </source>
</evidence>
<dbReference type="InterPro" id="IPR036291">
    <property type="entry name" value="NAD(P)-bd_dom_sf"/>
</dbReference>
<dbReference type="SUPFAM" id="SSF51735">
    <property type="entry name" value="NAD(P)-binding Rossmann-fold domains"/>
    <property type="match status" value="1"/>
</dbReference>
<dbReference type="Pfam" id="PF00378">
    <property type="entry name" value="ECH_1"/>
    <property type="match status" value="1"/>
</dbReference>
<keyword evidence="9" id="KW-0576">Peroxisome</keyword>
<evidence type="ECO:0000256" key="9">
    <source>
        <dbReference type="ARBA" id="ARBA00023140"/>
    </source>
</evidence>
<feature type="domain" description="3-hydroxyacyl-CoA dehydrogenase C-terminal" evidence="15">
    <location>
        <begin position="668"/>
        <end position="752"/>
    </location>
</feature>
<evidence type="ECO:0000256" key="6">
    <source>
        <dbReference type="ARBA" id="ARBA00023002"/>
    </source>
</evidence>
<evidence type="ECO:0000256" key="7">
    <source>
        <dbReference type="ARBA" id="ARBA00023027"/>
    </source>
</evidence>
<evidence type="ECO:0000256" key="3">
    <source>
        <dbReference type="ARBA" id="ARBA00011245"/>
    </source>
</evidence>
<evidence type="ECO:0000256" key="12">
    <source>
        <dbReference type="ARBA" id="ARBA00023268"/>
    </source>
</evidence>
<gene>
    <name evidence="17" type="ORF">BCO71171_02433</name>
</gene>
<dbReference type="Proteomes" id="UP000494182">
    <property type="component" value="Unassembled WGS sequence"/>
</dbReference>
<feature type="compositionally biased region" description="Polar residues" evidence="14">
    <location>
        <begin position="40"/>
        <end position="58"/>
    </location>
</feature>
<dbReference type="Gene3D" id="3.40.50.720">
    <property type="entry name" value="NAD(P)-binding Rossmann-like Domain"/>
    <property type="match status" value="1"/>
</dbReference>
<evidence type="ECO:0000256" key="11">
    <source>
        <dbReference type="ARBA" id="ARBA00023239"/>
    </source>
</evidence>
<feature type="domain" description="3-hydroxyacyl-CoA dehydrogenase C-terminal" evidence="15">
    <location>
        <begin position="539"/>
        <end position="632"/>
    </location>
</feature>
<sequence>MNLDQSRIRSCPAYGRILSRFVRDGGRCPGAARVAVSHEPASTHQPPRQGDTMNSPASPASPAGTVTRERRDKVLVVTIDHPPVNALSAEVRRGLADALDAAQADDAIRAVLIVGAGRNFIAGADIREFGKPIAPPSLPDVCERIESGAKPVVVALHGATLGGGLEVALAAHYRLAVPGTKLGLPEVTLGLLPGAGGTQRAPRLIGAKAALDLMLTGRHVSADEALALGLVDRVAHSDDTLAEGLAYAQELVSLGAPVRRTRDARGLADRAAAQAAIDAARAELPKKSRGLFSPAKIVDAVEAALTQSFDAGMKLERSLFLQCIDSPQRAGLVHAFFAEREAAKAPEARRASARPVERIGVVGGGTMGAGIAVAALDAGLPVTMIERDEASLARGRAHVEKVYDGLVAKGRMTPAAHAARLARFKGSTSYDALAQADVVIEAVFEDMAVKKAVFAELARVCKPGAVLATNTSYLDIDELAASIDRPADVIGLHFFSPANVMKLLEIVVPARVSADVVATAFALAKQLKKTPVRAGVCDGFIGNRILAVYRTAADYLMEDGASPYQIDRAVREFGFPMGPFQVVDLAGGDIGWATRKRRAATRDPRARYVAISDRLCERGWFGQKTARGYYLYPDGARVGTPDPEVEAIVAEERAKKGVTPRTFTDDEILRRYLAAMINEGANVVHEKIALRPLDVDAVFLHGYGFPRYRGGPMHYADTVGLANVLADIRAFAKEDPLFWKPSPLLVDLVARGADFASLNRID</sequence>
<comment type="pathway">
    <text evidence="2">Lipid metabolism; fatty acid beta-oxidation.</text>
</comment>
<dbReference type="GO" id="GO:0004300">
    <property type="term" value="F:enoyl-CoA hydratase activity"/>
    <property type="evidence" value="ECO:0007669"/>
    <property type="project" value="UniProtKB-ARBA"/>
</dbReference>
<evidence type="ECO:0000259" key="16">
    <source>
        <dbReference type="Pfam" id="PF02737"/>
    </source>
</evidence>